<keyword evidence="3" id="KW-1185">Reference proteome</keyword>
<proteinExistence type="predicted"/>
<reference evidence="2 3" key="1">
    <citation type="submission" date="2024-09" db="EMBL/GenBank/DDBJ databases">
        <authorList>
            <person name="Sun Q."/>
            <person name="Mori K."/>
        </authorList>
    </citation>
    <scope>NUCLEOTIDE SEQUENCE [LARGE SCALE GENOMIC DNA]</scope>
    <source>
        <strain evidence="2 3">CGMCC 1.15906</strain>
    </source>
</reference>
<evidence type="ECO:0000313" key="2">
    <source>
        <dbReference type="EMBL" id="MFC0626025.1"/>
    </source>
</evidence>
<comment type="caution">
    <text evidence="2">The sequence shown here is derived from an EMBL/GenBank/DDBJ whole genome shotgun (WGS) entry which is preliminary data.</text>
</comment>
<sequence>MRIPALICAWLTALAVPFMTAPARAHAVPDGYLDPPFGATCEIHRFGEGEWPPLELWTRNPLCVEYSKRDITADNGGALRFLLAEPSRFAIAIPSCRYWQQDHWSVQTTTGAVAIVSWDGSYWFDKRDRIAAARLTNFRINGTTVGIGDVVLALRADFPELAAALSVYGTEHGETGLAAALPYSLWCGSR</sequence>
<name>A0ABV6QN09_9ACTN</name>
<protein>
    <submittedName>
        <fullName evidence="2">Uncharacterized protein</fullName>
    </submittedName>
</protein>
<gene>
    <name evidence="2" type="ORF">ACFFGN_18240</name>
</gene>
<accession>A0ABV6QN09</accession>
<feature type="chain" id="PRO_5046476738" evidence="1">
    <location>
        <begin position="28"/>
        <end position="190"/>
    </location>
</feature>
<evidence type="ECO:0000256" key="1">
    <source>
        <dbReference type="SAM" id="SignalP"/>
    </source>
</evidence>
<dbReference type="Proteomes" id="UP001589890">
    <property type="component" value="Unassembled WGS sequence"/>
</dbReference>
<keyword evidence="1" id="KW-0732">Signal</keyword>
<organism evidence="2 3">
    <name type="scientific">Kribbella deserti</name>
    <dbReference type="NCBI Taxonomy" id="1926257"/>
    <lineage>
        <taxon>Bacteria</taxon>
        <taxon>Bacillati</taxon>
        <taxon>Actinomycetota</taxon>
        <taxon>Actinomycetes</taxon>
        <taxon>Propionibacteriales</taxon>
        <taxon>Kribbellaceae</taxon>
        <taxon>Kribbella</taxon>
    </lineage>
</organism>
<evidence type="ECO:0000313" key="3">
    <source>
        <dbReference type="Proteomes" id="UP001589890"/>
    </source>
</evidence>
<feature type="signal peptide" evidence="1">
    <location>
        <begin position="1"/>
        <end position="27"/>
    </location>
</feature>
<dbReference type="RefSeq" id="WP_380049059.1">
    <property type="nucleotide sequence ID" value="NZ_JBHLTC010000020.1"/>
</dbReference>
<dbReference type="EMBL" id="JBHLTC010000020">
    <property type="protein sequence ID" value="MFC0626025.1"/>
    <property type="molecule type" value="Genomic_DNA"/>
</dbReference>